<dbReference type="PANTHER" id="PTHR36167:SF3">
    <property type="entry name" value="C2H2 FINGER DOMAIN TRANSCRIPTION FACTOR (EUROFUNG)-RELATED"/>
    <property type="match status" value="1"/>
</dbReference>
<dbReference type="GO" id="GO:0006355">
    <property type="term" value="P:regulation of DNA-templated transcription"/>
    <property type="evidence" value="ECO:0007669"/>
    <property type="project" value="InterPro"/>
</dbReference>
<dbReference type="InterPro" id="IPR039327">
    <property type="entry name" value="CON7-like"/>
</dbReference>
<accession>A0A370U266</accession>
<protein>
    <recommendedName>
        <fullName evidence="4">Fungal N-terminal domain-containing protein</fullName>
    </recommendedName>
</protein>
<evidence type="ECO:0000313" key="2">
    <source>
        <dbReference type="EMBL" id="RDL41867.1"/>
    </source>
</evidence>
<dbReference type="Proteomes" id="UP000254866">
    <property type="component" value="Unassembled WGS sequence"/>
</dbReference>
<proteinExistence type="predicted"/>
<feature type="region of interest" description="Disordered" evidence="1">
    <location>
        <begin position="475"/>
        <end position="503"/>
    </location>
</feature>
<feature type="region of interest" description="Disordered" evidence="1">
    <location>
        <begin position="240"/>
        <end position="267"/>
    </location>
</feature>
<organism evidence="2 3">
    <name type="scientific">Venustampulla echinocandica</name>
    <dbReference type="NCBI Taxonomy" id="2656787"/>
    <lineage>
        <taxon>Eukaryota</taxon>
        <taxon>Fungi</taxon>
        <taxon>Dikarya</taxon>
        <taxon>Ascomycota</taxon>
        <taxon>Pezizomycotina</taxon>
        <taxon>Leotiomycetes</taxon>
        <taxon>Helotiales</taxon>
        <taxon>Pleuroascaceae</taxon>
        <taxon>Venustampulla</taxon>
    </lineage>
</organism>
<feature type="region of interest" description="Disordered" evidence="1">
    <location>
        <begin position="774"/>
        <end position="813"/>
    </location>
</feature>
<feature type="region of interest" description="Disordered" evidence="1">
    <location>
        <begin position="1247"/>
        <end position="1274"/>
    </location>
</feature>
<dbReference type="RefSeq" id="XP_031874523.1">
    <property type="nucleotide sequence ID" value="XM_032010469.1"/>
</dbReference>
<dbReference type="AlphaFoldDB" id="A0A370U266"/>
<name>A0A370U266_9HELO</name>
<dbReference type="EMBL" id="NPIC01000001">
    <property type="protein sequence ID" value="RDL41867.1"/>
    <property type="molecule type" value="Genomic_DNA"/>
</dbReference>
<evidence type="ECO:0000256" key="1">
    <source>
        <dbReference type="SAM" id="MobiDB-lite"/>
    </source>
</evidence>
<feature type="compositionally biased region" description="Acidic residues" evidence="1">
    <location>
        <begin position="1247"/>
        <end position="1262"/>
    </location>
</feature>
<sequence length="1274" mass="140298">MDPLSAVGAVASVVQLAGAALSLSQTLYSLGTAVASAGEDVQALADDLKTFSQSLTLLSRLLEDSKCWYSDDIYLLTAKIIKDCSELYVKIDKVLVKLGGHGKSTWKLRVKFVYKEGQIRKLLSRLRDMKGTLATILMSLQVDLQLSLLNISSSSKIQRVHEQPLLPETIETLKDAQKAVESNVIVSRYAIPEKLSHYSEKGSQVFTTQYDVATTHVSAQSNFIVLPSISAYITKRNRTEPTKEVSSWAPNSTTNAASQPAASQSISQISSLGMKPPMAKGQCALPTTVSKRTSYRSLKSSSSVESFQSALSSQGTSTDIIDDVVAVQGVLHSFRTALETLNSFTQKRIPKKDNGLYPVVKDIERSLVDGEKGVSDTHKSHYKKHGLLYIQSFKDTDEYTLQNVSTVLLEEVVLVLHKHSAEHVVLQKSEFVTLYHRSEICRVRAISQLNQISSSLGGFRNSGLINCVSSKTSSQQSQYELPPMVRNSQPGLRSRPKGKGYEKPKALASPPLFWGIHNDPLGTDQPRAQKEPSALISPWASQRIPYPSTSSEVTTSTDSIYEFATPRPLTPVTTVSAVSCSQDTQINFDRPSSRFDRMGVSTDFDFDEFSQHARDSSASPILACPINSGHGNLFGGSMAHNANPPDPIPFDFDSFLPGDSGTSLTQPPSIGSGPSNLFGGVIAQDTNIYNQIPFGAPLQRILDHKVTSDEAANVAKATRYTSDTYRYSPWSPRYSPSSSNPHPFLEPRASDMQASGRLWPTGYTPKRVENCVPGVPPQQITAPRVVKSSISSEYQERLSSSSKRKTPTPEDMNYGFQASRIVEVDDVVQPSAGCWKSKDEQLPSKNLSRRLEIEAKRRKLKQLKDQRTQRQNSSQPLERDSLTSLRGDVLTEKRNPPKPTEPNSYSRAKYNTRKRKGNGDSQTVSNSRSSTHSLPHAAGMGLESSVEEEEEVEEAEEEEEVEEEEEEEEDAVDLFFSYPNQPDVDEPLPPKEDVEMVICSVDTVGPDDSSDLSPSQRQGLWWQGYLVLSSDHPSLFLMLEELLSREFGSMNLKHHSDRAICTNISTLVKRACSANLEYHTALAALIESRANIIRIITTIDDSLGLEIATLGWTFLSLLLTIFDPLLTANPPTSLSADSVSSLTTAFQQLQEIGGIVARYAVMENLYNQKGASLTLRPEYQASLLDLCVTILQYFSHAFVFAKVFGDTAGESQPLVQASVRRRDELVEEIKEKDKACQGFRVLVEAGEYSDSDSEELDDDVSDESGNVASSGLKV</sequence>
<reference evidence="2 3" key="1">
    <citation type="journal article" date="2018" name="IMA Fungus">
        <title>IMA Genome-F 9: Draft genome sequence of Annulohypoxylon stygium, Aspergillus mulundensis, Berkeleyomyces basicola (syn. Thielaviopsis basicola), Ceratocystis smalleyi, two Cercospora beticola strains, Coleophoma cylindrospora, Fusarium fracticaudum, Phialophora cf. hyalina, and Morchella septimelata.</title>
        <authorList>
            <person name="Wingfield B.D."/>
            <person name="Bills G.F."/>
            <person name="Dong Y."/>
            <person name="Huang W."/>
            <person name="Nel W.J."/>
            <person name="Swalarsk-Parry B.S."/>
            <person name="Vaghefi N."/>
            <person name="Wilken P.M."/>
            <person name="An Z."/>
            <person name="de Beer Z.W."/>
            <person name="De Vos L."/>
            <person name="Chen L."/>
            <person name="Duong T.A."/>
            <person name="Gao Y."/>
            <person name="Hammerbacher A."/>
            <person name="Kikkert J.R."/>
            <person name="Li Y."/>
            <person name="Li H."/>
            <person name="Li K."/>
            <person name="Li Q."/>
            <person name="Liu X."/>
            <person name="Ma X."/>
            <person name="Naidoo K."/>
            <person name="Pethybridge S.J."/>
            <person name="Sun J."/>
            <person name="Steenkamp E.T."/>
            <person name="van der Nest M.A."/>
            <person name="van Wyk S."/>
            <person name="Wingfield M.J."/>
            <person name="Xiong C."/>
            <person name="Yue Q."/>
            <person name="Zhang X."/>
        </authorList>
    </citation>
    <scope>NUCLEOTIDE SEQUENCE [LARGE SCALE GENOMIC DNA]</scope>
    <source>
        <strain evidence="2 3">BP 5553</strain>
    </source>
</reference>
<dbReference type="OrthoDB" id="5431013at2759"/>
<dbReference type="GeneID" id="43594695"/>
<keyword evidence="3" id="KW-1185">Reference proteome</keyword>
<evidence type="ECO:0000313" key="3">
    <source>
        <dbReference type="Proteomes" id="UP000254866"/>
    </source>
</evidence>
<feature type="region of interest" description="Disordered" evidence="1">
    <location>
        <begin position="858"/>
        <end position="971"/>
    </location>
</feature>
<evidence type="ECO:0008006" key="4">
    <source>
        <dbReference type="Google" id="ProtNLM"/>
    </source>
</evidence>
<gene>
    <name evidence="2" type="ORF">BP5553_01846</name>
</gene>
<feature type="compositionally biased region" description="Low complexity" evidence="1">
    <location>
        <begin position="251"/>
        <end position="267"/>
    </location>
</feature>
<feature type="compositionally biased region" description="Polar residues" evidence="1">
    <location>
        <begin position="919"/>
        <end position="933"/>
    </location>
</feature>
<feature type="compositionally biased region" description="Acidic residues" evidence="1">
    <location>
        <begin position="945"/>
        <end position="971"/>
    </location>
</feature>
<dbReference type="PANTHER" id="PTHR36167">
    <property type="entry name" value="C2H2 FINGER DOMAIN TRANSCRIPTION FACTOR (EUROFUNG)-RELATED"/>
    <property type="match status" value="1"/>
</dbReference>
<comment type="caution">
    <text evidence="2">The sequence shown here is derived from an EMBL/GenBank/DDBJ whole genome shotgun (WGS) entry which is preliminary data.</text>
</comment>
<feature type="compositionally biased region" description="Low complexity" evidence="1">
    <location>
        <begin position="788"/>
        <end position="801"/>
    </location>
</feature>